<evidence type="ECO:0000256" key="2">
    <source>
        <dbReference type="ARBA" id="ARBA00023315"/>
    </source>
</evidence>
<dbReference type="GO" id="GO:0006633">
    <property type="term" value="P:fatty acid biosynthetic process"/>
    <property type="evidence" value="ECO:0007669"/>
    <property type="project" value="InterPro"/>
</dbReference>
<dbReference type="Pfam" id="PF08545">
    <property type="entry name" value="ACP_syn_III"/>
    <property type="match status" value="1"/>
</dbReference>
<dbReference type="Gene3D" id="3.40.47.10">
    <property type="match status" value="2"/>
</dbReference>
<evidence type="ECO:0000313" key="5">
    <source>
        <dbReference type="EMBL" id="KHE73952.1"/>
    </source>
</evidence>
<keyword evidence="1" id="KW-0808">Transferase</keyword>
<dbReference type="InterPro" id="IPR013747">
    <property type="entry name" value="ACP_syn_III_C"/>
</dbReference>
<dbReference type="eggNOG" id="COG0332">
    <property type="taxonomic scope" value="Bacteria"/>
</dbReference>
<comment type="caution">
    <text evidence="5">The sequence shown here is derived from an EMBL/GenBank/DDBJ whole genome shotgun (WGS) entry which is preliminary data.</text>
</comment>
<dbReference type="InterPro" id="IPR016039">
    <property type="entry name" value="Thiolase-like"/>
</dbReference>
<dbReference type="RefSeq" id="WP_035964560.1">
    <property type="nucleotide sequence ID" value="NZ_JROM01000041.1"/>
</dbReference>
<dbReference type="PANTHER" id="PTHR34069:SF3">
    <property type="entry name" value="ACYL-COA:ACYL-COA ALKYLTRANSFERASE"/>
    <property type="match status" value="1"/>
</dbReference>
<evidence type="ECO:0000259" key="4">
    <source>
        <dbReference type="Pfam" id="PF08545"/>
    </source>
</evidence>
<gene>
    <name evidence="5" type="ORF">AS25_09205</name>
</gene>
<protein>
    <submittedName>
        <fullName evidence="5">3-oxoacyl-ACP synthase</fullName>
    </submittedName>
</protein>
<dbReference type="SUPFAM" id="SSF53901">
    <property type="entry name" value="Thiolase-like"/>
    <property type="match status" value="1"/>
</dbReference>
<dbReference type="InterPro" id="IPR013751">
    <property type="entry name" value="ACP_syn_III_N"/>
</dbReference>
<reference evidence="5 6" key="1">
    <citation type="submission" date="2014-09" db="EMBL/GenBank/DDBJ databases">
        <title>High-quality draft genome sequence of Kocuria marina SO9-6, an actinobacterium isolated from a copper mine.</title>
        <authorList>
            <person name="Castro D.B."/>
            <person name="Pereira L.B."/>
            <person name="Silva M.V."/>
            <person name="Silva B.P."/>
            <person name="Zanardi B.R."/>
            <person name="Carlos C."/>
            <person name="Belgini D.R."/>
            <person name="Limache E.G."/>
            <person name="Lacerda G.V."/>
            <person name="Nery M.B."/>
            <person name="Gomes M.B."/>
            <person name="Souza S."/>
            <person name="Silva T.M."/>
            <person name="Rodrigues V.D."/>
            <person name="Paulino L.C."/>
            <person name="Vicentini R."/>
            <person name="Ferraz L.F."/>
            <person name="Ottoboni L.M."/>
        </authorList>
    </citation>
    <scope>NUCLEOTIDE SEQUENCE [LARGE SCALE GENOMIC DNA]</scope>
    <source>
        <strain evidence="5 6">SO9-6</strain>
    </source>
</reference>
<evidence type="ECO:0000259" key="3">
    <source>
        <dbReference type="Pfam" id="PF08541"/>
    </source>
</evidence>
<dbReference type="Pfam" id="PF08541">
    <property type="entry name" value="ACP_syn_III_C"/>
    <property type="match status" value="1"/>
</dbReference>
<feature type="domain" description="Beta-ketoacyl-[acyl-carrier-protein] synthase III N-terminal" evidence="4">
    <location>
        <begin position="123"/>
        <end position="215"/>
    </location>
</feature>
<dbReference type="EMBL" id="JROM01000041">
    <property type="protein sequence ID" value="KHE73952.1"/>
    <property type="molecule type" value="Genomic_DNA"/>
</dbReference>
<dbReference type="GO" id="GO:0044550">
    <property type="term" value="P:secondary metabolite biosynthetic process"/>
    <property type="evidence" value="ECO:0007669"/>
    <property type="project" value="TreeGrafter"/>
</dbReference>
<dbReference type="AlphaFoldDB" id="A0A0B0DCX6"/>
<dbReference type="Proteomes" id="UP000030664">
    <property type="component" value="Unassembled WGS sequence"/>
</dbReference>
<accession>A0A0B0DCX6</accession>
<keyword evidence="2" id="KW-0012">Acyltransferase</keyword>
<name>A0A0B0DCX6_9MICC</name>
<dbReference type="NCBIfam" id="NF006720">
    <property type="entry name" value="PRK09258.1"/>
    <property type="match status" value="1"/>
</dbReference>
<proteinExistence type="predicted"/>
<dbReference type="GO" id="GO:0004315">
    <property type="term" value="F:3-oxoacyl-[acyl-carrier-protein] synthase activity"/>
    <property type="evidence" value="ECO:0007669"/>
    <property type="project" value="InterPro"/>
</dbReference>
<feature type="domain" description="Beta-ketoacyl-[acyl-carrier-protein] synthase III C-terminal" evidence="3">
    <location>
        <begin position="255"/>
        <end position="336"/>
    </location>
</feature>
<sequence length="341" mass="36576">MTGNSTIRNRNAAVLSVTKTEADVVIPSTRFDEELAETFRRLRMPKGLLERLAGIKERGGWAPGRHFTDGATEAGQEALRQSGVAPEQIGLFINASVTRDNFEPAVAVGIHDRLGLPSSALNFDMTNACLGFVNALTVAASMIDAGAIEYALVVAGEDPSPWHHAAVERLRGDDITREQVVQEFATLTLGCGAAAAVVGPADRHPNGHRIVGSVTRAGTEFNHLCIGGDDGMFTDATGLLNHGVGLVVEAWLEAEKDGWQWRDMDSYVTHQVSNSHTNKLIQDMGLDADRVPLTFPYWGNVAAAALPMTLALEAERLEPGQRVLCLGVGSGLNTTLMEIAW</sequence>
<evidence type="ECO:0000256" key="1">
    <source>
        <dbReference type="ARBA" id="ARBA00022679"/>
    </source>
</evidence>
<organism evidence="5 6">
    <name type="scientific">Kocuria marina</name>
    <dbReference type="NCBI Taxonomy" id="223184"/>
    <lineage>
        <taxon>Bacteria</taxon>
        <taxon>Bacillati</taxon>
        <taxon>Actinomycetota</taxon>
        <taxon>Actinomycetes</taxon>
        <taxon>Micrococcales</taxon>
        <taxon>Micrococcaceae</taxon>
        <taxon>Kocuria</taxon>
    </lineage>
</organism>
<dbReference type="PANTHER" id="PTHR34069">
    <property type="entry name" value="3-OXOACYL-[ACYL-CARRIER-PROTEIN] SYNTHASE 3"/>
    <property type="match status" value="1"/>
</dbReference>
<dbReference type="STRING" id="223184.AS25_09205"/>
<evidence type="ECO:0000313" key="6">
    <source>
        <dbReference type="Proteomes" id="UP000030664"/>
    </source>
</evidence>